<gene>
    <name evidence="2" type="ORF">SAMCFNEI73_Ch2017</name>
</gene>
<reference evidence="2 3" key="1">
    <citation type="submission" date="2015-10" db="EMBL/GenBank/DDBJ databases">
        <title>Genomic differences between typical nodule nitrogen-fixing rhizobial strains and those coming from bean seeds.</title>
        <authorList>
            <person name="Peralta H."/>
            <person name="Aguilar-Vera A."/>
            <person name="Diaz R."/>
            <person name="Mora Y."/>
            <person name="Martinez-Batallar G."/>
            <person name="Salazar E."/>
            <person name="Vargas-Lagunas C."/>
            <person name="Encarnacion S."/>
            <person name="Girard L."/>
            <person name="Mora J."/>
        </authorList>
    </citation>
    <scope>NUCLEOTIDE SEQUENCE [LARGE SCALE GENOMIC DNA]</scope>
    <source>
        <strain evidence="2 3">CFNEI 73</strain>
    </source>
</reference>
<protein>
    <submittedName>
        <fullName evidence="2">Uncharacterized protein</fullName>
    </submittedName>
</protein>
<sequence length="43" mass="4902">MPTFIPTSSHGLIRDPPGSSNQRHLARFWPRSGQPFRQLTGIR</sequence>
<proteinExistence type="predicted"/>
<keyword evidence="3" id="KW-1185">Reference proteome</keyword>
<dbReference type="KEGG" id="same:SAMCFNEI73_Ch2017"/>
<evidence type="ECO:0000256" key="1">
    <source>
        <dbReference type="SAM" id="MobiDB-lite"/>
    </source>
</evidence>
<name>A0A1L3LMP3_9HYPH</name>
<feature type="compositionally biased region" description="Polar residues" evidence="1">
    <location>
        <begin position="1"/>
        <end position="10"/>
    </location>
</feature>
<dbReference type="Proteomes" id="UP000182306">
    <property type="component" value="Chromosome"/>
</dbReference>
<organism evidence="2 3">
    <name type="scientific">Sinorhizobium americanum</name>
    <dbReference type="NCBI Taxonomy" id="194963"/>
    <lineage>
        <taxon>Bacteria</taxon>
        <taxon>Pseudomonadati</taxon>
        <taxon>Pseudomonadota</taxon>
        <taxon>Alphaproteobacteria</taxon>
        <taxon>Hyphomicrobiales</taxon>
        <taxon>Rhizobiaceae</taxon>
        <taxon>Sinorhizobium/Ensifer group</taxon>
        <taxon>Sinorhizobium</taxon>
    </lineage>
</organism>
<dbReference type="AlphaFoldDB" id="A0A1L3LMP3"/>
<feature type="region of interest" description="Disordered" evidence="1">
    <location>
        <begin position="1"/>
        <end position="22"/>
    </location>
</feature>
<dbReference type="EMBL" id="CP013107">
    <property type="protein sequence ID" value="APG91303.1"/>
    <property type="molecule type" value="Genomic_DNA"/>
</dbReference>
<accession>A0A1L3LMP3</accession>
<evidence type="ECO:0000313" key="3">
    <source>
        <dbReference type="Proteomes" id="UP000182306"/>
    </source>
</evidence>
<evidence type="ECO:0000313" key="2">
    <source>
        <dbReference type="EMBL" id="APG91303.1"/>
    </source>
</evidence>
<dbReference type="STRING" id="194963.SAMCFNEI73_Ch2017"/>